<dbReference type="Pfam" id="PF21088">
    <property type="entry name" value="MS_channel_1st"/>
    <property type="match status" value="1"/>
</dbReference>
<feature type="transmembrane region" description="Helical" evidence="7">
    <location>
        <begin position="15"/>
        <end position="36"/>
    </location>
</feature>
<protein>
    <submittedName>
        <fullName evidence="10">Mechanosensitive ion channel</fullName>
    </submittedName>
</protein>
<dbReference type="Gene3D" id="1.10.287.1260">
    <property type="match status" value="1"/>
</dbReference>
<dbReference type="GO" id="GO:0008381">
    <property type="term" value="F:mechanosensitive monoatomic ion channel activity"/>
    <property type="evidence" value="ECO:0007669"/>
    <property type="project" value="InterPro"/>
</dbReference>
<keyword evidence="11" id="KW-1185">Reference proteome</keyword>
<evidence type="ECO:0000256" key="4">
    <source>
        <dbReference type="ARBA" id="ARBA00022692"/>
    </source>
</evidence>
<dbReference type="InterPro" id="IPR023408">
    <property type="entry name" value="MscS_beta-dom_sf"/>
</dbReference>
<keyword evidence="5 7" id="KW-1133">Transmembrane helix</keyword>
<dbReference type="InterPro" id="IPR010920">
    <property type="entry name" value="LSM_dom_sf"/>
</dbReference>
<dbReference type="AlphaFoldDB" id="A0A1C4H788"/>
<evidence type="ECO:0000313" key="10">
    <source>
        <dbReference type="EMBL" id="SCC80662.1"/>
    </source>
</evidence>
<evidence type="ECO:0000256" key="5">
    <source>
        <dbReference type="ARBA" id="ARBA00022989"/>
    </source>
</evidence>
<evidence type="ECO:0000256" key="2">
    <source>
        <dbReference type="ARBA" id="ARBA00008017"/>
    </source>
</evidence>
<dbReference type="STRING" id="1505727.GA0061077_1304"/>
<dbReference type="GO" id="GO:0005886">
    <property type="term" value="C:plasma membrane"/>
    <property type="evidence" value="ECO:0007669"/>
    <property type="project" value="UniProtKB-SubCell"/>
</dbReference>
<dbReference type="InterPro" id="IPR011014">
    <property type="entry name" value="MscS_channel_TM-2"/>
</dbReference>
<dbReference type="RefSeq" id="WP_091848185.1">
    <property type="nucleotide sequence ID" value="NZ_FMBL01000003.1"/>
</dbReference>
<keyword evidence="3" id="KW-1003">Cell membrane</keyword>
<dbReference type="Gene3D" id="2.30.30.60">
    <property type="match status" value="1"/>
</dbReference>
<evidence type="ECO:0000256" key="7">
    <source>
        <dbReference type="SAM" id="Phobius"/>
    </source>
</evidence>
<feature type="transmembrane region" description="Helical" evidence="7">
    <location>
        <begin position="48"/>
        <end position="68"/>
    </location>
</feature>
<feature type="domain" description="Mechanosensitive ion channel transmembrane helices 2/3" evidence="9">
    <location>
        <begin position="54"/>
        <end position="95"/>
    </location>
</feature>
<evidence type="ECO:0000259" key="9">
    <source>
        <dbReference type="Pfam" id="PF21088"/>
    </source>
</evidence>
<dbReference type="PANTHER" id="PTHR30221">
    <property type="entry name" value="SMALL-CONDUCTANCE MECHANOSENSITIVE CHANNEL"/>
    <property type="match status" value="1"/>
</dbReference>
<evidence type="ECO:0000313" key="11">
    <source>
        <dbReference type="Proteomes" id="UP000242610"/>
    </source>
</evidence>
<dbReference type="InterPro" id="IPR006685">
    <property type="entry name" value="MscS_channel_2nd"/>
</dbReference>
<dbReference type="EMBL" id="FMBL01000003">
    <property type="protein sequence ID" value="SCC80662.1"/>
    <property type="molecule type" value="Genomic_DNA"/>
</dbReference>
<dbReference type="InterPro" id="IPR045275">
    <property type="entry name" value="MscS_archaea/bacteria_type"/>
</dbReference>
<gene>
    <name evidence="10" type="ORF">GA0061077_1304</name>
</gene>
<proteinExistence type="inferred from homology"/>
<evidence type="ECO:0000256" key="3">
    <source>
        <dbReference type="ARBA" id="ARBA00022475"/>
    </source>
</evidence>
<dbReference type="SUPFAM" id="SSF50182">
    <property type="entry name" value="Sm-like ribonucleoproteins"/>
    <property type="match status" value="1"/>
</dbReference>
<dbReference type="Proteomes" id="UP000242610">
    <property type="component" value="Unassembled WGS sequence"/>
</dbReference>
<keyword evidence="6 7" id="KW-0472">Membrane</keyword>
<comment type="subcellular location">
    <subcellularLocation>
        <location evidence="1">Cell membrane</location>
        <topology evidence="1">Multi-pass membrane protein</topology>
    </subcellularLocation>
</comment>
<evidence type="ECO:0000259" key="8">
    <source>
        <dbReference type="Pfam" id="PF00924"/>
    </source>
</evidence>
<organism evidence="10 11">
    <name type="scientific">Bifidobacterium commune</name>
    <dbReference type="NCBI Taxonomy" id="1505727"/>
    <lineage>
        <taxon>Bacteria</taxon>
        <taxon>Bacillati</taxon>
        <taxon>Actinomycetota</taxon>
        <taxon>Actinomycetes</taxon>
        <taxon>Bifidobacteriales</taxon>
        <taxon>Bifidobacteriaceae</taxon>
        <taxon>Bifidobacterium</taxon>
    </lineage>
</organism>
<dbReference type="PANTHER" id="PTHR30221:SF1">
    <property type="entry name" value="SMALL-CONDUCTANCE MECHANOSENSITIVE CHANNEL"/>
    <property type="match status" value="1"/>
</dbReference>
<sequence length="250" mass="26813">MQIFLEWLKVHSNRIAFLIAVIIAASVCAKVVSRILRKLLTRSEIPDASIFINLSLAAIWTVAVAMVLQPVFGINPTTIVTALGVGGVAISLGLKDTIANIISGFGLMAGHVIHPGDLVNIQGVTGTVEDITWRQTVVRERNGNQLIIPNSVLNTSALERLTQEDEACVKVEFTVKSGTDVKSASKHIISTLKTATADITDRKNPPQVDFTGFSVDGVQGEALLFASPGIDQTRVLDCAVRALSKEDFIV</sequence>
<reference evidence="11" key="1">
    <citation type="submission" date="2016-08" db="EMBL/GenBank/DDBJ databases">
        <authorList>
            <person name="Varghese N."/>
            <person name="Submissions Spin"/>
        </authorList>
    </citation>
    <scope>NUCLEOTIDE SEQUENCE [LARGE SCALE GENOMIC DNA]</scope>
    <source>
        <strain evidence="11">R-52791</strain>
    </source>
</reference>
<dbReference type="OrthoDB" id="9775207at2"/>
<keyword evidence="4 7" id="KW-0812">Transmembrane</keyword>
<dbReference type="InterPro" id="IPR049142">
    <property type="entry name" value="MS_channel_1st"/>
</dbReference>
<dbReference type="SUPFAM" id="SSF82861">
    <property type="entry name" value="Mechanosensitive channel protein MscS (YggB), transmembrane region"/>
    <property type="match status" value="1"/>
</dbReference>
<name>A0A1C4H788_9BIFI</name>
<evidence type="ECO:0000256" key="1">
    <source>
        <dbReference type="ARBA" id="ARBA00004651"/>
    </source>
</evidence>
<comment type="similarity">
    <text evidence="2">Belongs to the MscS (TC 1.A.23) family.</text>
</comment>
<dbReference type="Pfam" id="PF00924">
    <property type="entry name" value="MS_channel_2nd"/>
    <property type="match status" value="1"/>
</dbReference>
<accession>A0A1C4H788</accession>
<feature type="transmembrane region" description="Helical" evidence="7">
    <location>
        <begin position="74"/>
        <end position="94"/>
    </location>
</feature>
<feature type="domain" description="Mechanosensitive ion channel MscS" evidence="8">
    <location>
        <begin position="96"/>
        <end position="158"/>
    </location>
</feature>
<evidence type="ECO:0000256" key="6">
    <source>
        <dbReference type="ARBA" id="ARBA00023136"/>
    </source>
</evidence>